<dbReference type="EMBL" id="DTPE01000147">
    <property type="protein sequence ID" value="HGE75163.1"/>
    <property type="molecule type" value="Genomic_DNA"/>
</dbReference>
<reference evidence="2" key="1">
    <citation type="journal article" date="2020" name="mSystems">
        <title>Genome- and Community-Level Interaction Insights into Carbon Utilization and Element Cycling Functions of Hydrothermarchaeota in Hydrothermal Sediment.</title>
        <authorList>
            <person name="Zhou Z."/>
            <person name="Liu Y."/>
            <person name="Xu W."/>
            <person name="Pan J."/>
            <person name="Luo Z.H."/>
            <person name="Li M."/>
        </authorList>
    </citation>
    <scope>NUCLEOTIDE SEQUENCE [LARGE SCALE GENOMIC DNA]</scope>
    <source>
        <strain evidence="2">SpSt-966</strain>
    </source>
</reference>
<name>A0A7V3REE7_9BACT</name>
<gene>
    <name evidence="2" type="ORF">ENX73_03445</name>
</gene>
<proteinExistence type="predicted"/>
<organism evidence="2">
    <name type="scientific">Mesoaciditoga lauensis</name>
    <dbReference type="NCBI Taxonomy" id="1495039"/>
    <lineage>
        <taxon>Bacteria</taxon>
        <taxon>Thermotogati</taxon>
        <taxon>Thermotogota</taxon>
        <taxon>Thermotogae</taxon>
        <taxon>Mesoaciditogales</taxon>
        <taxon>Mesoaciditogaceae</taxon>
        <taxon>Mesoaciditoga</taxon>
    </lineage>
</organism>
<dbReference type="InterPro" id="IPR032599">
    <property type="entry name" value="YcdB/YcdC_rep_domain"/>
</dbReference>
<feature type="domain" description="YcdB/YcdC repeated" evidence="1">
    <location>
        <begin position="307"/>
        <end position="456"/>
    </location>
</feature>
<protein>
    <recommendedName>
        <fullName evidence="1">YcdB/YcdC repeated domain-containing protein</fullName>
    </recommendedName>
</protein>
<dbReference type="AlphaFoldDB" id="A0A7V3REE7"/>
<feature type="domain" description="YcdB/YcdC repeated" evidence="1">
    <location>
        <begin position="28"/>
        <end position="188"/>
    </location>
</feature>
<evidence type="ECO:0000313" key="2">
    <source>
        <dbReference type="EMBL" id="HGE75163.1"/>
    </source>
</evidence>
<evidence type="ECO:0000259" key="1">
    <source>
        <dbReference type="Pfam" id="PF16244"/>
    </source>
</evidence>
<accession>A0A7V3REE7</accession>
<sequence length="704" mass="78990">MKNFIYFFIVLVLLFPVMIFAQGKIDLQKAIEIAKSTFEVPNDFTNFSFNYDTYDHSENWSLSWTTPSQTYPNNSAGNINITVNASNGEITSMYYWRQISNNDLFAFPKISRDEARIVAEKLLNRLDPSKLKMLRHISNADQIIPLTLPHSYTFKWERMVNGIPFPNDGVQISVDAQTGQITNYQMTWTDESFPSPNDSISISQAKHDFYRADNLELQYYLSNPSRSSTAILVYDLVGKVSGSIDALSGKPIDLKDDQWYNVGNFSGEVVQAIKPSQMNQMNGNSSVNLEELKAIDESSEFMSEATAIEDLKRWVKIPEYLTLTNANLGKYWSDGEIIWNLYWQNGHGDNEMLSSISGGINAITGDLVYLYVNYARQSSTATKIDVTSAKKIAEKFLRDFRPQDYNNLKLSSSNTFKPEGAFNFEYERMVNGIPFANDTIDLQINDSGQITTFTTAWSKTKFESTSCIVPIQKIKRIFLNYRPLFLTYIKINGQNGSTSTVKLVYLPEIKSEGMTSDLLSAKTGQPLGWDGKPLSKSLKAYHFTDLGVTKYATAIQFLGQAGLFGEYGDRFLPQGKLTILTLIKNMLSIKNGSGYLQTLSDEQIIEMAKSQGLVTGDLNFQDPVDRITLSEILVNFLGLELASKSLSIYNSPFNDISSDETGYAVIANGLGLVKADGALFMPDRIVTREEAVISIIKAINLKMN</sequence>
<comment type="caution">
    <text evidence="2">The sequence shown here is derived from an EMBL/GenBank/DDBJ whole genome shotgun (WGS) entry which is preliminary data.</text>
</comment>
<dbReference type="Pfam" id="PF16244">
    <property type="entry name" value="DUF4901"/>
    <property type="match status" value="2"/>
</dbReference>